<comment type="caution">
    <text evidence="1">The sequence shown here is derived from an EMBL/GenBank/DDBJ whole genome shotgun (WGS) entry which is preliminary data.</text>
</comment>
<keyword evidence="2" id="KW-1185">Reference proteome</keyword>
<evidence type="ECO:0000313" key="2">
    <source>
        <dbReference type="Proteomes" id="UP001409585"/>
    </source>
</evidence>
<proteinExistence type="predicted"/>
<dbReference type="Proteomes" id="UP001409585">
    <property type="component" value="Unassembled WGS sequence"/>
</dbReference>
<name>A0AAV3U9R1_9ALTE</name>
<dbReference type="EMBL" id="BAABLX010000079">
    <property type="protein sequence ID" value="GAA4960358.1"/>
    <property type="molecule type" value="Genomic_DNA"/>
</dbReference>
<gene>
    <name evidence="1" type="ORF">GCM10025791_47050</name>
</gene>
<sequence>MPATVSGQPALVTTLKPIATITAMDDDHTREFTLNRSETEPNQAAAAQSKCKSLCKPALTL</sequence>
<protein>
    <submittedName>
        <fullName evidence="1">Uncharacterized protein</fullName>
    </submittedName>
</protein>
<accession>A0AAV3U9R1</accession>
<dbReference type="AlphaFoldDB" id="A0AAV3U9R1"/>
<organism evidence="1 2">
    <name type="scientific">Halioxenophilus aromaticivorans</name>
    <dbReference type="NCBI Taxonomy" id="1306992"/>
    <lineage>
        <taxon>Bacteria</taxon>
        <taxon>Pseudomonadati</taxon>
        <taxon>Pseudomonadota</taxon>
        <taxon>Gammaproteobacteria</taxon>
        <taxon>Alteromonadales</taxon>
        <taxon>Alteromonadaceae</taxon>
        <taxon>Halioxenophilus</taxon>
    </lineage>
</organism>
<reference evidence="2" key="1">
    <citation type="journal article" date="2019" name="Int. J. Syst. Evol. Microbiol.">
        <title>The Global Catalogue of Microorganisms (GCM) 10K type strain sequencing project: providing services to taxonomists for standard genome sequencing and annotation.</title>
        <authorList>
            <consortium name="The Broad Institute Genomics Platform"/>
            <consortium name="The Broad Institute Genome Sequencing Center for Infectious Disease"/>
            <person name="Wu L."/>
            <person name="Ma J."/>
        </authorList>
    </citation>
    <scope>NUCLEOTIDE SEQUENCE [LARGE SCALE GENOMIC DNA]</scope>
    <source>
        <strain evidence="2">JCM 19134</strain>
    </source>
</reference>
<evidence type="ECO:0000313" key="1">
    <source>
        <dbReference type="EMBL" id="GAA4960358.1"/>
    </source>
</evidence>